<dbReference type="Proteomes" id="UP001487740">
    <property type="component" value="Unassembled WGS sequence"/>
</dbReference>
<comment type="caution">
    <text evidence="7">The sequence shown here is derived from an EMBL/GenBank/DDBJ whole genome shotgun (WGS) entry which is preliminary data.</text>
</comment>
<evidence type="ECO:0000259" key="6">
    <source>
        <dbReference type="Pfam" id="PF04116"/>
    </source>
</evidence>
<keyword evidence="3 5" id="KW-1133">Transmembrane helix</keyword>
<sequence>MGGKKERDERQKEVGKSRIPLDPFSVRWTEKYHETLEKYWSRLPNFVGTFIASVAVFIMGSTIRGEWLHILVHFLRAFKQGDNNTTTTTTIPDALNSTSTFLGIDLASYKLQGVGYYWLAASTVSYTFYFGIGGFLHWYYYVRQRDRPEEWKCQPNKFLPPDLERHEIILGSFSLFLGSTISAVISCYIMNGGTTTIYYDVHEYGWLWYFLSWPVVFVWQDYLTYWHHRAYHMPFLYKHFHKLHHKYKQPTAFSVTAIHPIEFLHIQAVIVSPMVLFPVHWTVFVVILSYLYYHGIIDHSGINFKAHWWQPWQPDCIFHDNHHQYFHVNFGFNCELWDKIHGTYRQKNKVYREDIFYGKGKEMTECSKEELKKALQETESENVLAYRGKMHGDQIMAVKEMLT</sequence>
<feature type="transmembrane region" description="Helical" evidence="5">
    <location>
        <begin position="268"/>
        <end position="293"/>
    </location>
</feature>
<dbReference type="InterPro" id="IPR050307">
    <property type="entry name" value="Sterol_Desaturase_Related"/>
</dbReference>
<reference evidence="7 8" key="1">
    <citation type="submission" date="2023-03" db="EMBL/GenBank/DDBJ databases">
        <title>High-quality genome of Scylla paramamosain provides insights in environmental adaptation.</title>
        <authorList>
            <person name="Zhang L."/>
        </authorList>
    </citation>
    <scope>NUCLEOTIDE SEQUENCE [LARGE SCALE GENOMIC DNA]</scope>
    <source>
        <strain evidence="7">LZ_2023a</strain>
        <tissue evidence="7">Muscle</tissue>
    </source>
</reference>
<keyword evidence="8" id="KW-1185">Reference proteome</keyword>
<dbReference type="AlphaFoldDB" id="A0AAW0UWW3"/>
<name>A0AAW0UWW3_SCYPA</name>
<dbReference type="GO" id="GO:0005506">
    <property type="term" value="F:iron ion binding"/>
    <property type="evidence" value="ECO:0007669"/>
    <property type="project" value="InterPro"/>
</dbReference>
<dbReference type="GO" id="GO:0008610">
    <property type="term" value="P:lipid biosynthetic process"/>
    <property type="evidence" value="ECO:0007669"/>
    <property type="project" value="InterPro"/>
</dbReference>
<feature type="transmembrane region" description="Helical" evidence="5">
    <location>
        <begin position="168"/>
        <end position="191"/>
    </location>
</feature>
<dbReference type="GO" id="GO:0016491">
    <property type="term" value="F:oxidoreductase activity"/>
    <property type="evidence" value="ECO:0007669"/>
    <property type="project" value="InterPro"/>
</dbReference>
<feature type="transmembrane region" description="Helical" evidence="5">
    <location>
        <begin position="116"/>
        <end position="142"/>
    </location>
</feature>
<feature type="domain" description="Fatty acid hydroxylase" evidence="6">
    <location>
        <begin position="214"/>
        <end position="343"/>
    </location>
</feature>
<dbReference type="GO" id="GO:0016020">
    <property type="term" value="C:membrane"/>
    <property type="evidence" value="ECO:0007669"/>
    <property type="project" value="UniProtKB-SubCell"/>
</dbReference>
<dbReference type="Pfam" id="PF04116">
    <property type="entry name" value="FA_hydroxylase"/>
    <property type="match status" value="1"/>
</dbReference>
<gene>
    <name evidence="7" type="ORF">O3P69_007702</name>
</gene>
<dbReference type="EMBL" id="JARAKH010000004">
    <property type="protein sequence ID" value="KAK8404624.1"/>
    <property type="molecule type" value="Genomic_DNA"/>
</dbReference>
<evidence type="ECO:0000256" key="3">
    <source>
        <dbReference type="ARBA" id="ARBA00022989"/>
    </source>
</evidence>
<feature type="transmembrane region" description="Helical" evidence="5">
    <location>
        <begin position="43"/>
        <end position="63"/>
    </location>
</feature>
<comment type="subcellular location">
    <subcellularLocation>
        <location evidence="1">Membrane</location>
    </subcellularLocation>
</comment>
<evidence type="ECO:0000256" key="2">
    <source>
        <dbReference type="ARBA" id="ARBA00022692"/>
    </source>
</evidence>
<dbReference type="InterPro" id="IPR006694">
    <property type="entry name" value="Fatty_acid_hydroxylase"/>
</dbReference>
<accession>A0AAW0UWW3</accession>
<evidence type="ECO:0000256" key="4">
    <source>
        <dbReference type="ARBA" id="ARBA00023136"/>
    </source>
</evidence>
<evidence type="ECO:0000256" key="5">
    <source>
        <dbReference type="SAM" id="Phobius"/>
    </source>
</evidence>
<organism evidence="7 8">
    <name type="scientific">Scylla paramamosain</name>
    <name type="common">Mud crab</name>
    <dbReference type="NCBI Taxonomy" id="85552"/>
    <lineage>
        <taxon>Eukaryota</taxon>
        <taxon>Metazoa</taxon>
        <taxon>Ecdysozoa</taxon>
        <taxon>Arthropoda</taxon>
        <taxon>Crustacea</taxon>
        <taxon>Multicrustacea</taxon>
        <taxon>Malacostraca</taxon>
        <taxon>Eumalacostraca</taxon>
        <taxon>Eucarida</taxon>
        <taxon>Decapoda</taxon>
        <taxon>Pleocyemata</taxon>
        <taxon>Brachyura</taxon>
        <taxon>Eubrachyura</taxon>
        <taxon>Portunoidea</taxon>
        <taxon>Portunidae</taxon>
        <taxon>Portuninae</taxon>
        <taxon>Scylla</taxon>
    </lineage>
</organism>
<evidence type="ECO:0000256" key="1">
    <source>
        <dbReference type="ARBA" id="ARBA00004370"/>
    </source>
</evidence>
<protein>
    <recommendedName>
        <fullName evidence="6">Fatty acid hydroxylase domain-containing protein</fullName>
    </recommendedName>
</protein>
<keyword evidence="4 5" id="KW-0472">Membrane</keyword>
<feature type="transmembrane region" description="Helical" evidence="5">
    <location>
        <begin position="206"/>
        <end position="225"/>
    </location>
</feature>
<proteinExistence type="predicted"/>
<evidence type="ECO:0000313" key="8">
    <source>
        <dbReference type="Proteomes" id="UP001487740"/>
    </source>
</evidence>
<evidence type="ECO:0000313" key="7">
    <source>
        <dbReference type="EMBL" id="KAK8404624.1"/>
    </source>
</evidence>
<dbReference type="PANTHER" id="PTHR11863">
    <property type="entry name" value="STEROL DESATURASE"/>
    <property type="match status" value="1"/>
</dbReference>
<keyword evidence="2 5" id="KW-0812">Transmembrane</keyword>